<dbReference type="AlphaFoldDB" id="A0A1Y0I8X1"/>
<name>A0A1Y0I8X1_9GAMM</name>
<dbReference type="KEGG" id="ome:OLMES_1800"/>
<gene>
    <name evidence="1" type="ORF">OLMES_1800</name>
</gene>
<evidence type="ECO:0000313" key="2">
    <source>
        <dbReference type="Proteomes" id="UP000196027"/>
    </source>
</evidence>
<dbReference type="Proteomes" id="UP000196027">
    <property type="component" value="Chromosome"/>
</dbReference>
<evidence type="ECO:0000313" key="1">
    <source>
        <dbReference type="EMBL" id="ARU55874.1"/>
    </source>
</evidence>
<dbReference type="RefSeq" id="WP_087460929.1">
    <property type="nucleotide sequence ID" value="NZ_CP021425.1"/>
</dbReference>
<protein>
    <submittedName>
        <fullName evidence="1">Uncharacterized protein</fullName>
    </submittedName>
</protein>
<keyword evidence="2" id="KW-1185">Reference proteome</keyword>
<sequence length="64" mass="7122">MEEPEFNQVRSGAIVREGANTIVTYNTVLAHYENGDAQITIRLLDLGGSFEVYHFHVNSAALIE</sequence>
<dbReference type="EMBL" id="CP021425">
    <property type="protein sequence ID" value="ARU55874.1"/>
    <property type="molecule type" value="Genomic_DNA"/>
</dbReference>
<dbReference type="OrthoDB" id="7061546at2"/>
<proteinExistence type="predicted"/>
<reference evidence="1 2" key="1">
    <citation type="submission" date="2017-05" db="EMBL/GenBank/DDBJ databases">
        <title>Genomic insights into alkan degradation activity of Oleiphilus messinensis.</title>
        <authorList>
            <person name="Kozyavkin S.A."/>
            <person name="Slesarev A.I."/>
            <person name="Golyshin P.N."/>
            <person name="Korzhenkov A."/>
            <person name="Golyshina O.N."/>
            <person name="Toshchakov S.V."/>
        </authorList>
    </citation>
    <scope>NUCLEOTIDE SEQUENCE [LARGE SCALE GENOMIC DNA]</scope>
    <source>
        <strain evidence="1 2">ME102</strain>
    </source>
</reference>
<accession>A0A1Y0I8X1</accession>
<organism evidence="1 2">
    <name type="scientific">Oleiphilus messinensis</name>
    <dbReference type="NCBI Taxonomy" id="141451"/>
    <lineage>
        <taxon>Bacteria</taxon>
        <taxon>Pseudomonadati</taxon>
        <taxon>Pseudomonadota</taxon>
        <taxon>Gammaproteobacteria</taxon>
        <taxon>Oceanospirillales</taxon>
        <taxon>Oleiphilaceae</taxon>
        <taxon>Oleiphilus</taxon>
    </lineage>
</organism>